<evidence type="ECO:0000259" key="7">
    <source>
        <dbReference type="SMART" id="SM00062"/>
    </source>
</evidence>
<evidence type="ECO:0000256" key="6">
    <source>
        <dbReference type="SAM" id="SignalP"/>
    </source>
</evidence>
<dbReference type="Pfam" id="PF13379">
    <property type="entry name" value="NMT1_2"/>
    <property type="match status" value="1"/>
</dbReference>
<organism evidence="8 9">
    <name type="scientific">Schinkia azotoformans MEV2011</name>
    <dbReference type="NCBI Taxonomy" id="1348973"/>
    <lineage>
        <taxon>Bacteria</taxon>
        <taxon>Bacillati</taxon>
        <taxon>Bacillota</taxon>
        <taxon>Bacilli</taxon>
        <taxon>Bacillales</taxon>
        <taxon>Bacillaceae</taxon>
        <taxon>Calidifontibacillus/Schinkia group</taxon>
        <taxon>Schinkia</taxon>
    </lineage>
</organism>
<proteinExistence type="inferred from homology"/>
<evidence type="ECO:0000256" key="1">
    <source>
        <dbReference type="ARBA" id="ARBA00004418"/>
    </source>
</evidence>
<dbReference type="PANTHER" id="PTHR30024">
    <property type="entry name" value="ALIPHATIC SULFONATES-BINDING PROTEIN-RELATED"/>
    <property type="match status" value="1"/>
</dbReference>
<keyword evidence="4" id="KW-0564">Palmitate</keyword>
<reference evidence="8 9" key="1">
    <citation type="submission" date="2014-04" db="EMBL/GenBank/DDBJ databases">
        <title>Draft genome sequence of Bacillus azotoformans MEV2011, a (co-) denitrifying strain unable to grow in the presence of oxygen.</title>
        <authorList>
            <person name="Nielsen M."/>
            <person name="Schreiber L."/>
            <person name="Finster K."/>
            <person name="Schramm A."/>
        </authorList>
    </citation>
    <scope>NUCLEOTIDE SEQUENCE [LARGE SCALE GENOMIC DNA]</scope>
    <source>
        <strain evidence="8 9">MEV2011</strain>
    </source>
</reference>
<dbReference type="SMART" id="SM00062">
    <property type="entry name" value="PBPb"/>
    <property type="match status" value="1"/>
</dbReference>
<evidence type="ECO:0000256" key="4">
    <source>
        <dbReference type="ARBA" id="ARBA00023139"/>
    </source>
</evidence>
<protein>
    <submittedName>
        <fullName evidence="8">ABC-type nitrate/sulfonate/bicarbonate transport system, periplasmic component</fullName>
    </submittedName>
</protein>
<keyword evidence="3 6" id="KW-0732">Signal</keyword>
<feature type="signal peptide" evidence="6">
    <location>
        <begin position="1"/>
        <end position="23"/>
    </location>
</feature>
<comment type="caution">
    <text evidence="8">The sequence shown here is derived from an EMBL/GenBank/DDBJ whole genome shotgun (WGS) entry which is preliminary data.</text>
</comment>
<dbReference type="PROSITE" id="PS51257">
    <property type="entry name" value="PROKAR_LIPOPROTEIN"/>
    <property type="match status" value="1"/>
</dbReference>
<dbReference type="Proteomes" id="UP000027936">
    <property type="component" value="Unassembled WGS sequence"/>
</dbReference>
<dbReference type="PATRIC" id="fig|1348973.3.peg.1926"/>
<evidence type="ECO:0000313" key="8">
    <source>
        <dbReference type="EMBL" id="KEF38763.1"/>
    </source>
</evidence>
<name>A0A072NPC9_SCHAZ</name>
<dbReference type="InterPro" id="IPR001638">
    <property type="entry name" value="Solute-binding_3/MltF_N"/>
</dbReference>
<feature type="domain" description="Solute-binding protein family 3/N-terminal" evidence="7">
    <location>
        <begin position="46"/>
        <end position="268"/>
    </location>
</feature>
<sequence length="368" mass="40443">MKNLFKVKTKMALAAFTAAVVLAGCGVGNKAEKASSTEGNEEKTYELTVGYGQSQGAPLFDIAKHEGFFEDENLKVEGVGFASSADGLNGLQAGKIDIGLTFGTAAPLTFIANGSEFSVIGGHLEGGHPILVQEKDKNKYKTLEDYKGKKIGTIRMFTSDIVFRTALTDAGIDWEKDVDIVEFKTGGDLLQALTSGKVDVAVSAGSQYLQAQKAGLAVVGWSNDLNPTHVCCRVVTRTDLLTEDKGEAYKRFLKALIRAEQVKNEDPKVAVEAAKTHLKLDDETVNSIVNEPHAHYSSDPNSHEVKKMWEQMKSIGYIENADEININEYINIDLYERALNELIEEYPEDQYFKDQLDKFNKQNENEGA</sequence>
<keyword evidence="5" id="KW-0449">Lipoprotein</keyword>
<dbReference type="AlphaFoldDB" id="A0A072NPC9"/>
<dbReference type="EMBL" id="JJRY01000006">
    <property type="protein sequence ID" value="KEF38763.1"/>
    <property type="molecule type" value="Genomic_DNA"/>
</dbReference>
<accession>A0A072NPC9</accession>
<dbReference type="SUPFAM" id="SSF53850">
    <property type="entry name" value="Periplasmic binding protein-like II"/>
    <property type="match status" value="1"/>
</dbReference>
<comment type="similarity">
    <text evidence="2">Belongs to the bacterial solute-binding protein SsuA/TauA family.</text>
</comment>
<dbReference type="Gene3D" id="3.40.190.10">
    <property type="entry name" value="Periplasmic binding protein-like II"/>
    <property type="match status" value="2"/>
</dbReference>
<evidence type="ECO:0000256" key="5">
    <source>
        <dbReference type="ARBA" id="ARBA00023288"/>
    </source>
</evidence>
<evidence type="ECO:0000256" key="3">
    <source>
        <dbReference type="ARBA" id="ARBA00022729"/>
    </source>
</evidence>
<comment type="subcellular location">
    <subcellularLocation>
        <location evidence="1">Periplasm</location>
    </subcellularLocation>
</comment>
<dbReference type="GO" id="GO:0042597">
    <property type="term" value="C:periplasmic space"/>
    <property type="evidence" value="ECO:0007669"/>
    <property type="project" value="UniProtKB-SubCell"/>
</dbReference>
<dbReference type="PANTHER" id="PTHR30024:SF47">
    <property type="entry name" value="TAURINE-BINDING PERIPLASMIC PROTEIN"/>
    <property type="match status" value="1"/>
</dbReference>
<evidence type="ECO:0000313" key="9">
    <source>
        <dbReference type="Proteomes" id="UP000027936"/>
    </source>
</evidence>
<gene>
    <name evidence="8" type="ORF">M670_01977</name>
</gene>
<evidence type="ECO:0000256" key="2">
    <source>
        <dbReference type="ARBA" id="ARBA00010742"/>
    </source>
</evidence>
<feature type="chain" id="PRO_5039426574" evidence="6">
    <location>
        <begin position="24"/>
        <end position="368"/>
    </location>
</feature>